<dbReference type="EMBL" id="FLQS01000019">
    <property type="protein sequence ID" value="SBS75703.1"/>
    <property type="molecule type" value="Genomic_DNA"/>
</dbReference>
<proteinExistence type="predicted"/>
<gene>
    <name evidence="3" type="ORF">MHPYR_240027</name>
    <name evidence="4" type="ORF">MHPYR_260030</name>
</gene>
<evidence type="ECO:0000313" key="4">
    <source>
        <dbReference type="EMBL" id="SBS75703.1"/>
    </source>
</evidence>
<sequence length="207" mass="21222">MIRASTVTPPNYLISASVLPLLVPLQQVPLIGPVLADVLDAPLRVLVEAGYDRTISPGEATGWDYGYFPDPAVLARNFLVAIPTGWDNGLQDLLGIRPFGTQRPGPYGVGGPDVSYLNSDATADATSPTSSAASELTTAPVTMGRSRRQASQVADAAAPASDSAITASASSPKKPSGARPAAPKAGQPTTVNRHGGTANSARVRAHA</sequence>
<feature type="domain" description="PE-PPE" evidence="2">
    <location>
        <begin position="9"/>
        <end position="52"/>
    </location>
</feature>
<dbReference type="EMBL" id="FLQS01000017">
    <property type="protein sequence ID" value="SBS75567.1"/>
    <property type="molecule type" value="Genomic_DNA"/>
</dbReference>
<organism evidence="3">
    <name type="scientific">uncultured Mycobacterium sp</name>
    <dbReference type="NCBI Taxonomy" id="171292"/>
    <lineage>
        <taxon>Bacteria</taxon>
        <taxon>Bacillati</taxon>
        <taxon>Actinomycetota</taxon>
        <taxon>Actinomycetes</taxon>
        <taxon>Mycobacteriales</taxon>
        <taxon>Mycobacteriaceae</taxon>
        <taxon>Mycobacterium</taxon>
        <taxon>environmental samples</taxon>
    </lineage>
</organism>
<dbReference type="Pfam" id="PF08237">
    <property type="entry name" value="PE-PPE"/>
    <property type="match status" value="1"/>
</dbReference>
<feature type="compositionally biased region" description="Polar residues" evidence="1">
    <location>
        <begin position="187"/>
        <end position="200"/>
    </location>
</feature>
<dbReference type="InterPro" id="IPR013228">
    <property type="entry name" value="PE-PPE_C"/>
</dbReference>
<name>A0A1Y5PAA5_9MYCO</name>
<protein>
    <submittedName>
        <fullName evidence="3">PE-PPE domain protein</fullName>
    </submittedName>
</protein>
<feature type="region of interest" description="Disordered" evidence="1">
    <location>
        <begin position="104"/>
        <end position="207"/>
    </location>
</feature>
<feature type="compositionally biased region" description="Low complexity" evidence="1">
    <location>
        <begin position="149"/>
        <end position="186"/>
    </location>
</feature>
<evidence type="ECO:0000256" key="1">
    <source>
        <dbReference type="SAM" id="MobiDB-lite"/>
    </source>
</evidence>
<evidence type="ECO:0000313" key="3">
    <source>
        <dbReference type="EMBL" id="SBS75567.1"/>
    </source>
</evidence>
<dbReference type="AlphaFoldDB" id="A0A1Y5PAA5"/>
<evidence type="ECO:0000259" key="2">
    <source>
        <dbReference type="Pfam" id="PF08237"/>
    </source>
</evidence>
<accession>A0A1Y5PAA5</accession>
<feature type="compositionally biased region" description="Low complexity" evidence="1">
    <location>
        <begin position="119"/>
        <end position="140"/>
    </location>
</feature>
<reference evidence="3" key="1">
    <citation type="submission" date="2016-03" db="EMBL/GenBank/DDBJ databases">
        <authorList>
            <person name="Ploux O."/>
        </authorList>
    </citation>
    <scope>NUCLEOTIDE SEQUENCE</scope>
    <source>
        <strain evidence="3">UC10</strain>
    </source>
</reference>